<keyword evidence="6 10" id="KW-0812">Transmembrane</keyword>
<evidence type="ECO:0000256" key="9">
    <source>
        <dbReference type="ARBA" id="ARBA00023136"/>
    </source>
</evidence>
<feature type="domain" description="TonB C-terminal" evidence="12">
    <location>
        <begin position="131"/>
        <end position="227"/>
    </location>
</feature>
<reference evidence="13 14" key="1">
    <citation type="submission" date="2018-04" db="EMBL/GenBank/DDBJ databases">
        <title>Genomic Encyclopedia of Type Strains, Phase IV (KMG-IV): sequencing the most valuable type-strain genomes for metagenomic binning, comparative biology and taxonomic classification.</title>
        <authorList>
            <person name="Goeker M."/>
        </authorList>
    </citation>
    <scope>NUCLEOTIDE SEQUENCE [LARGE SCALE GENOMIC DNA]</scope>
    <source>
        <strain evidence="13 14">DSM 104150</strain>
    </source>
</reference>
<evidence type="ECO:0000256" key="8">
    <source>
        <dbReference type="ARBA" id="ARBA00022989"/>
    </source>
</evidence>
<comment type="function">
    <text evidence="10">Interacts with outer membrane receptor proteins that carry out high-affinity binding and energy dependent uptake into the periplasmic space of specific substrates. It could act to transduce energy from the cytoplasmic membrane to specific energy-requiring processes in the outer membrane, resulting in the release into the periplasm of ligands bound by these outer membrane proteins.</text>
</comment>
<keyword evidence="4 10" id="KW-1003">Cell membrane</keyword>
<protein>
    <recommendedName>
        <fullName evidence="10">Protein TonB</fullName>
    </recommendedName>
</protein>
<dbReference type="SUPFAM" id="SSF74653">
    <property type="entry name" value="TolA/TonB C-terminal domain"/>
    <property type="match status" value="1"/>
</dbReference>
<organism evidence="13 14">
    <name type="scientific">Sinimarinibacterium flocculans</name>
    <dbReference type="NCBI Taxonomy" id="985250"/>
    <lineage>
        <taxon>Bacteria</taxon>
        <taxon>Pseudomonadati</taxon>
        <taxon>Pseudomonadota</taxon>
        <taxon>Gammaproteobacteria</taxon>
        <taxon>Nevskiales</taxon>
        <taxon>Nevskiaceae</taxon>
        <taxon>Sinimarinibacterium</taxon>
    </lineage>
</organism>
<dbReference type="InterPro" id="IPR003538">
    <property type="entry name" value="TonB"/>
</dbReference>
<dbReference type="Proteomes" id="UP000248330">
    <property type="component" value="Unassembled WGS sequence"/>
</dbReference>
<evidence type="ECO:0000313" key="14">
    <source>
        <dbReference type="Proteomes" id="UP000248330"/>
    </source>
</evidence>
<keyword evidence="10" id="KW-0735">Signal-anchor</keyword>
<evidence type="ECO:0000256" key="11">
    <source>
        <dbReference type="SAM" id="MobiDB-lite"/>
    </source>
</evidence>
<comment type="caution">
    <text evidence="13">The sequence shown here is derived from an EMBL/GenBank/DDBJ whole genome shotgun (WGS) entry which is preliminary data.</text>
</comment>
<keyword evidence="9 10" id="KW-0472">Membrane</keyword>
<name>A0A318EHH0_9GAMM</name>
<accession>A0A318EHH0</accession>
<gene>
    <name evidence="13" type="ORF">C8D93_101733</name>
</gene>
<dbReference type="PRINTS" id="PR01374">
    <property type="entry name" value="TONBPROTEIN"/>
</dbReference>
<keyword evidence="14" id="KW-1185">Reference proteome</keyword>
<evidence type="ECO:0000256" key="5">
    <source>
        <dbReference type="ARBA" id="ARBA00022519"/>
    </source>
</evidence>
<evidence type="ECO:0000313" key="13">
    <source>
        <dbReference type="EMBL" id="PXV71678.1"/>
    </source>
</evidence>
<dbReference type="GO" id="GO:0015031">
    <property type="term" value="P:protein transport"/>
    <property type="evidence" value="ECO:0007669"/>
    <property type="project" value="UniProtKB-UniRule"/>
</dbReference>
<comment type="similarity">
    <text evidence="2 10">Belongs to the TonB family.</text>
</comment>
<dbReference type="GO" id="GO:0030288">
    <property type="term" value="C:outer membrane-bounded periplasmic space"/>
    <property type="evidence" value="ECO:0007669"/>
    <property type="project" value="InterPro"/>
</dbReference>
<dbReference type="GO" id="GO:0015891">
    <property type="term" value="P:siderophore transport"/>
    <property type="evidence" value="ECO:0007669"/>
    <property type="project" value="InterPro"/>
</dbReference>
<dbReference type="InterPro" id="IPR051045">
    <property type="entry name" value="TonB-dependent_transducer"/>
</dbReference>
<dbReference type="PROSITE" id="PS52015">
    <property type="entry name" value="TONB_CTD"/>
    <property type="match status" value="1"/>
</dbReference>
<keyword evidence="5 10" id="KW-0997">Cell inner membrane</keyword>
<dbReference type="NCBIfam" id="TIGR01352">
    <property type="entry name" value="tonB_Cterm"/>
    <property type="match status" value="1"/>
</dbReference>
<keyword evidence="3 10" id="KW-0813">Transport</keyword>
<evidence type="ECO:0000256" key="3">
    <source>
        <dbReference type="ARBA" id="ARBA00022448"/>
    </source>
</evidence>
<dbReference type="Pfam" id="PF03544">
    <property type="entry name" value="TonB_C"/>
    <property type="match status" value="1"/>
</dbReference>
<dbReference type="InterPro" id="IPR006260">
    <property type="entry name" value="TonB/TolA_C"/>
</dbReference>
<dbReference type="AlphaFoldDB" id="A0A318EHH0"/>
<dbReference type="OrthoDB" id="1628901at2"/>
<dbReference type="PANTHER" id="PTHR33446">
    <property type="entry name" value="PROTEIN TONB-RELATED"/>
    <property type="match status" value="1"/>
</dbReference>
<feature type="compositionally biased region" description="Basic and acidic residues" evidence="11">
    <location>
        <begin position="77"/>
        <end position="92"/>
    </location>
</feature>
<proteinExistence type="inferred from homology"/>
<sequence>MQIHASAQTTDLSVASAAGNPVRNFLRLVLGGCIAVIVTFALYWLMAELVAAGREAMSDSPSGKIIDFVRIKRDQNLEIERPKPEKPDKPQDAPDAPPPQVQAQAPTAGAVQIGQMRVDSSLTSAGFRLSASDGEYLPIVKVAPIYPSRAQSRGIEGWVLLQFTVTETGAVRDPVVLESEPPGIFDEAAKRAVVKFKYKPRVENGRPIEVPGVQHLITFEIEEGRRR</sequence>
<evidence type="ECO:0000256" key="6">
    <source>
        <dbReference type="ARBA" id="ARBA00022692"/>
    </source>
</evidence>
<dbReference type="Gene3D" id="3.30.1150.10">
    <property type="match status" value="1"/>
</dbReference>
<dbReference type="InterPro" id="IPR037682">
    <property type="entry name" value="TonB_C"/>
</dbReference>
<evidence type="ECO:0000256" key="7">
    <source>
        <dbReference type="ARBA" id="ARBA00022927"/>
    </source>
</evidence>
<dbReference type="PANTHER" id="PTHR33446:SF14">
    <property type="entry name" value="PROTEIN TONB"/>
    <property type="match status" value="1"/>
</dbReference>
<evidence type="ECO:0000256" key="1">
    <source>
        <dbReference type="ARBA" id="ARBA00004383"/>
    </source>
</evidence>
<dbReference type="RefSeq" id="WP_110263774.1">
    <property type="nucleotide sequence ID" value="NZ_CAWNXA010000001.1"/>
</dbReference>
<feature type="region of interest" description="Disordered" evidence="11">
    <location>
        <begin position="77"/>
        <end position="108"/>
    </location>
</feature>
<feature type="transmembrane region" description="Helical" evidence="10">
    <location>
        <begin position="25"/>
        <end position="45"/>
    </location>
</feature>
<evidence type="ECO:0000256" key="2">
    <source>
        <dbReference type="ARBA" id="ARBA00006555"/>
    </source>
</evidence>
<comment type="subcellular location">
    <subcellularLocation>
        <location evidence="1 10">Cell inner membrane</location>
        <topology evidence="1 10">Single-pass membrane protein</topology>
        <orientation evidence="1 10">Periplasmic side</orientation>
    </subcellularLocation>
</comment>
<dbReference type="EMBL" id="QICN01000001">
    <property type="protein sequence ID" value="PXV71678.1"/>
    <property type="molecule type" value="Genomic_DNA"/>
</dbReference>
<evidence type="ECO:0000256" key="10">
    <source>
        <dbReference type="RuleBase" id="RU362123"/>
    </source>
</evidence>
<keyword evidence="8 10" id="KW-1133">Transmembrane helix</keyword>
<dbReference type="GO" id="GO:0031992">
    <property type="term" value="F:energy transducer activity"/>
    <property type="evidence" value="ECO:0007669"/>
    <property type="project" value="InterPro"/>
</dbReference>
<evidence type="ECO:0000256" key="4">
    <source>
        <dbReference type="ARBA" id="ARBA00022475"/>
    </source>
</evidence>
<keyword evidence="7 10" id="KW-0653">Protein transport</keyword>
<dbReference type="GO" id="GO:0055085">
    <property type="term" value="P:transmembrane transport"/>
    <property type="evidence" value="ECO:0007669"/>
    <property type="project" value="InterPro"/>
</dbReference>
<evidence type="ECO:0000259" key="12">
    <source>
        <dbReference type="PROSITE" id="PS52015"/>
    </source>
</evidence>
<dbReference type="GO" id="GO:0005886">
    <property type="term" value="C:plasma membrane"/>
    <property type="evidence" value="ECO:0007669"/>
    <property type="project" value="UniProtKB-SubCell"/>
</dbReference>